<dbReference type="SUPFAM" id="SSF48452">
    <property type="entry name" value="TPR-like"/>
    <property type="match status" value="1"/>
</dbReference>
<evidence type="ECO:0000313" key="1">
    <source>
        <dbReference type="EMBL" id="TKJ42359.1"/>
    </source>
</evidence>
<dbReference type="Gene3D" id="1.25.40.10">
    <property type="entry name" value="Tetratricopeptide repeat domain"/>
    <property type="match status" value="1"/>
</dbReference>
<protein>
    <recommendedName>
        <fullName evidence="3">Tetratricopeptide repeat protein</fullName>
    </recommendedName>
</protein>
<comment type="caution">
    <text evidence="1">The sequence shown here is derived from an EMBL/GenBank/DDBJ whole genome shotgun (WGS) entry which is preliminary data.</text>
</comment>
<reference evidence="1 2" key="1">
    <citation type="submission" date="2017-06" db="EMBL/GenBank/DDBJ databases">
        <title>Novel microbial phyla capable of carbon fixation and sulfur reduction in deep-sea sediments.</title>
        <authorList>
            <person name="Huang J."/>
            <person name="Baker B."/>
            <person name="Wang Y."/>
        </authorList>
    </citation>
    <scope>NUCLEOTIDE SEQUENCE [LARGE SCALE GENOMIC DNA]</scope>
    <source>
        <strain evidence="1">B3_LCP</strain>
    </source>
</reference>
<evidence type="ECO:0000313" key="2">
    <source>
        <dbReference type="Proteomes" id="UP000319619"/>
    </source>
</evidence>
<dbReference type="Proteomes" id="UP000319619">
    <property type="component" value="Unassembled WGS sequence"/>
</dbReference>
<gene>
    <name evidence="1" type="ORF">CEE37_01370</name>
</gene>
<dbReference type="AlphaFoldDB" id="A0A532V588"/>
<accession>A0A532V588</accession>
<dbReference type="InterPro" id="IPR019734">
    <property type="entry name" value="TPR_rpt"/>
</dbReference>
<dbReference type="Pfam" id="PF14559">
    <property type="entry name" value="TPR_19"/>
    <property type="match status" value="1"/>
</dbReference>
<sequence>MVETLFERRATAQEHYKKGLQLKREGYLLEAEQEFRQSMDTDPSYFDPLLELLLEQEETGISEEIRCDQLLRRAEQKYKFGMALLKHKRPDKAVRHLQSACEIETDNVRYHCGLAEALAACSRVDEALASLRIATKVTGGSNPRQHRAKANFLLGKLHMKEGRIHRARRRLLMAYSQGEDGEETQALLKTLGVGKLRRAFMMSRLKRREYEMKQNNLDVSEQVYKRVSTEVEVE</sequence>
<dbReference type="SMART" id="SM00028">
    <property type="entry name" value="TPR"/>
    <property type="match status" value="4"/>
</dbReference>
<name>A0A532V588_UNCL8</name>
<organism evidence="1 2">
    <name type="scientific">candidate division LCP-89 bacterium B3_LCP</name>
    <dbReference type="NCBI Taxonomy" id="2012998"/>
    <lineage>
        <taxon>Bacteria</taxon>
        <taxon>Pseudomonadati</taxon>
        <taxon>Bacteria division LCP-89</taxon>
    </lineage>
</organism>
<evidence type="ECO:0008006" key="3">
    <source>
        <dbReference type="Google" id="ProtNLM"/>
    </source>
</evidence>
<dbReference type="InterPro" id="IPR011990">
    <property type="entry name" value="TPR-like_helical_dom_sf"/>
</dbReference>
<dbReference type="EMBL" id="NJBN01000001">
    <property type="protein sequence ID" value="TKJ42359.1"/>
    <property type="molecule type" value="Genomic_DNA"/>
</dbReference>
<proteinExistence type="predicted"/>